<keyword evidence="2" id="KW-1185">Reference proteome</keyword>
<gene>
    <name evidence="1" type="ORF">NQ318_021819</name>
</gene>
<comment type="caution">
    <text evidence="1">The sequence shown here is derived from an EMBL/GenBank/DDBJ whole genome shotgun (WGS) entry which is preliminary data.</text>
</comment>
<dbReference type="AlphaFoldDB" id="A0AAV8Z6I3"/>
<evidence type="ECO:0000313" key="2">
    <source>
        <dbReference type="Proteomes" id="UP001162162"/>
    </source>
</evidence>
<dbReference type="Proteomes" id="UP001162162">
    <property type="component" value="Unassembled WGS sequence"/>
</dbReference>
<name>A0AAV8Z6I3_9CUCU</name>
<sequence>MNDMLLQAHNIIHFEPPGVTLADIDPQFGKTALMEIKKEFGANKAIFTKTDVTDIQQFEGLNTWHQR</sequence>
<evidence type="ECO:0000313" key="1">
    <source>
        <dbReference type="EMBL" id="KAJ8959632.1"/>
    </source>
</evidence>
<protein>
    <submittedName>
        <fullName evidence="1">Uncharacterized protein</fullName>
    </submittedName>
</protein>
<reference evidence="1" key="1">
    <citation type="journal article" date="2023" name="Insect Mol. Biol.">
        <title>Genome sequencing provides insights into the evolution of gene families encoding plant cell wall-degrading enzymes in longhorned beetles.</title>
        <authorList>
            <person name="Shin N.R."/>
            <person name="Okamura Y."/>
            <person name="Kirsch R."/>
            <person name="Pauchet Y."/>
        </authorList>
    </citation>
    <scope>NUCLEOTIDE SEQUENCE</scope>
    <source>
        <strain evidence="1">AMC_N1</strain>
    </source>
</reference>
<accession>A0AAV8Z6I3</accession>
<proteinExistence type="predicted"/>
<organism evidence="1 2">
    <name type="scientific">Aromia moschata</name>
    <dbReference type="NCBI Taxonomy" id="1265417"/>
    <lineage>
        <taxon>Eukaryota</taxon>
        <taxon>Metazoa</taxon>
        <taxon>Ecdysozoa</taxon>
        <taxon>Arthropoda</taxon>
        <taxon>Hexapoda</taxon>
        <taxon>Insecta</taxon>
        <taxon>Pterygota</taxon>
        <taxon>Neoptera</taxon>
        <taxon>Endopterygota</taxon>
        <taxon>Coleoptera</taxon>
        <taxon>Polyphaga</taxon>
        <taxon>Cucujiformia</taxon>
        <taxon>Chrysomeloidea</taxon>
        <taxon>Cerambycidae</taxon>
        <taxon>Cerambycinae</taxon>
        <taxon>Callichromatini</taxon>
        <taxon>Aromia</taxon>
    </lineage>
</organism>
<dbReference type="EMBL" id="JAPWTK010000012">
    <property type="protein sequence ID" value="KAJ8959632.1"/>
    <property type="molecule type" value="Genomic_DNA"/>
</dbReference>